<dbReference type="InterPro" id="IPR044087">
    <property type="entry name" value="NahD-like"/>
</dbReference>
<dbReference type="SUPFAM" id="SSF52833">
    <property type="entry name" value="Thioredoxin-like"/>
    <property type="match status" value="1"/>
</dbReference>
<dbReference type="PANTHER" id="PTHR42943:SF13">
    <property type="entry name" value="GLUTATHIONE S-TRANSFERASE KAPPA-RELATED"/>
    <property type="match status" value="1"/>
</dbReference>
<evidence type="ECO:0000259" key="3">
    <source>
        <dbReference type="Pfam" id="PF01323"/>
    </source>
</evidence>
<dbReference type="OrthoDB" id="4664297at2759"/>
<dbReference type="Pfam" id="PF01323">
    <property type="entry name" value="DSBA"/>
    <property type="match status" value="1"/>
</dbReference>
<evidence type="ECO:0000313" key="5">
    <source>
        <dbReference type="Proteomes" id="UP001147747"/>
    </source>
</evidence>
<feature type="domain" description="DSBA-like thioredoxin" evidence="3">
    <location>
        <begin position="6"/>
        <end position="204"/>
    </location>
</feature>
<dbReference type="GeneID" id="81367380"/>
<dbReference type="RefSeq" id="XP_056491134.1">
    <property type="nucleotide sequence ID" value="XM_056628400.1"/>
</dbReference>
<dbReference type="GO" id="GO:0005777">
    <property type="term" value="C:peroxisome"/>
    <property type="evidence" value="ECO:0007669"/>
    <property type="project" value="TreeGrafter"/>
</dbReference>
<dbReference type="CDD" id="cd03022">
    <property type="entry name" value="DsbA_HCCA_Iso"/>
    <property type="match status" value="1"/>
</dbReference>
<dbReference type="GO" id="GO:0006749">
    <property type="term" value="P:glutathione metabolic process"/>
    <property type="evidence" value="ECO:0007669"/>
    <property type="project" value="TreeGrafter"/>
</dbReference>
<dbReference type="GO" id="GO:1901170">
    <property type="term" value="P:naphthalene catabolic process"/>
    <property type="evidence" value="ECO:0007669"/>
    <property type="project" value="InterPro"/>
</dbReference>
<dbReference type="EMBL" id="JAPZBU010000005">
    <property type="protein sequence ID" value="KAJ5403892.1"/>
    <property type="molecule type" value="Genomic_DNA"/>
</dbReference>
<dbReference type="InterPro" id="IPR036249">
    <property type="entry name" value="Thioredoxin-like_sf"/>
</dbReference>
<dbReference type="PIRSF" id="PIRSF006386">
    <property type="entry name" value="HCCAis_GSTk"/>
    <property type="match status" value="1"/>
</dbReference>
<comment type="catalytic activity">
    <reaction evidence="1">
        <text>RX + glutathione = an S-substituted glutathione + a halide anion + H(+)</text>
        <dbReference type="Rhea" id="RHEA:16437"/>
        <dbReference type="ChEBI" id="CHEBI:15378"/>
        <dbReference type="ChEBI" id="CHEBI:16042"/>
        <dbReference type="ChEBI" id="CHEBI:17792"/>
        <dbReference type="ChEBI" id="CHEBI:57925"/>
        <dbReference type="ChEBI" id="CHEBI:90779"/>
        <dbReference type="EC" id="2.5.1.18"/>
    </reaction>
</comment>
<dbReference type="Proteomes" id="UP001147747">
    <property type="component" value="Unassembled WGS sequence"/>
</dbReference>
<proteinExistence type="inferred from homology"/>
<dbReference type="EC" id="2.5.1.18" evidence="1"/>
<dbReference type="InterPro" id="IPR001853">
    <property type="entry name" value="DSBA-like_thioredoxin_dom"/>
</dbReference>
<dbReference type="GO" id="GO:0005739">
    <property type="term" value="C:mitochondrion"/>
    <property type="evidence" value="ECO:0007669"/>
    <property type="project" value="TreeGrafter"/>
</dbReference>
<dbReference type="GO" id="GO:0004364">
    <property type="term" value="F:glutathione transferase activity"/>
    <property type="evidence" value="ECO:0007669"/>
    <property type="project" value="UniProtKB-UniRule"/>
</dbReference>
<protein>
    <recommendedName>
        <fullName evidence="1">Glutathione S-transferase kappa</fullName>
        <ecNumber evidence="1">2.5.1.18</ecNumber>
    </recommendedName>
</protein>
<reference evidence="4" key="2">
    <citation type="journal article" date="2023" name="IMA Fungus">
        <title>Comparative genomic study of the Penicillium genus elucidates a diverse pangenome and 15 lateral gene transfer events.</title>
        <authorList>
            <person name="Petersen C."/>
            <person name="Sorensen T."/>
            <person name="Nielsen M.R."/>
            <person name="Sondergaard T.E."/>
            <person name="Sorensen J.L."/>
            <person name="Fitzpatrick D.A."/>
            <person name="Frisvad J.C."/>
            <person name="Nielsen K.L."/>
        </authorList>
    </citation>
    <scope>NUCLEOTIDE SEQUENCE</scope>
    <source>
        <strain evidence="4">IBT 29677</strain>
    </source>
</reference>
<reference evidence="4" key="1">
    <citation type="submission" date="2022-12" db="EMBL/GenBank/DDBJ databases">
        <authorList>
            <person name="Petersen C."/>
        </authorList>
    </citation>
    <scope>NUCLEOTIDE SEQUENCE</scope>
    <source>
        <strain evidence="4">IBT 29677</strain>
    </source>
</reference>
<comment type="caution">
    <text evidence="4">The sequence shown here is derived from an EMBL/GenBank/DDBJ whole genome shotgun (WGS) entry which is preliminary data.</text>
</comment>
<evidence type="ECO:0000256" key="1">
    <source>
        <dbReference type="PIRNR" id="PIRNR006386"/>
    </source>
</evidence>
<dbReference type="InterPro" id="IPR014440">
    <property type="entry name" value="HCCAis_GSTk"/>
</dbReference>
<feature type="active site" description="Nucleophile" evidence="2">
    <location>
        <position position="15"/>
    </location>
</feature>
<name>A0A9W9W5Q2_9EURO</name>
<dbReference type="Gene3D" id="3.40.30.10">
    <property type="entry name" value="Glutaredoxin"/>
    <property type="match status" value="1"/>
</dbReference>
<sequence>MTSNRTVELYFSFVSLWSYIGSRRFHQLLKQTESKVIYKPINLLHTFSISGGLPVKQRAEQRQAYRLIEMERWKRIRDIELVLNPKYYPADPSLAHRVLIAATEELGHDNPSVQKYVHAGLEAVWARELDISNPETVNLLADEAGLEGIRLVDRARKESKLAEFEATLTEEAGSRKVFGAPFYFYQNEPLWGQDRLEMLEEIIQSGRSAILEPKYTAYIGNQASNIDRRRPSGSI</sequence>
<keyword evidence="5" id="KW-1185">Reference proteome</keyword>
<keyword evidence="1" id="KW-0808">Transferase</keyword>
<dbReference type="InterPro" id="IPR051924">
    <property type="entry name" value="GST_Kappa/NadH"/>
</dbReference>
<accession>A0A9W9W5Q2</accession>
<dbReference type="GO" id="GO:0018845">
    <property type="term" value="F:2-hydroxychromene-2-carboxylate isomerase activity"/>
    <property type="evidence" value="ECO:0007669"/>
    <property type="project" value="InterPro"/>
</dbReference>
<evidence type="ECO:0000313" key="4">
    <source>
        <dbReference type="EMBL" id="KAJ5403892.1"/>
    </source>
</evidence>
<organism evidence="4 5">
    <name type="scientific">Penicillium cosmopolitanum</name>
    <dbReference type="NCBI Taxonomy" id="1131564"/>
    <lineage>
        <taxon>Eukaryota</taxon>
        <taxon>Fungi</taxon>
        <taxon>Dikarya</taxon>
        <taxon>Ascomycota</taxon>
        <taxon>Pezizomycotina</taxon>
        <taxon>Eurotiomycetes</taxon>
        <taxon>Eurotiomycetidae</taxon>
        <taxon>Eurotiales</taxon>
        <taxon>Aspergillaceae</taxon>
        <taxon>Penicillium</taxon>
    </lineage>
</organism>
<comment type="similarity">
    <text evidence="1">Belongs to the GST superfamily. Kappa family.</text>
</comment>
<dbReference type="GO" id="GO:0004602">
    <property type="term" value="F:glutathione peroxidase activity"/>
    <property type="evidence" value="ECO:0007669"/>
    <property type="project" value="TreeGrafter"/>
</dbReference>
<dbReference type="AlphaFoldDB" id="A0A9W9W5Q2"/>
<dbReference type="PANTHER" id="PTHR42943">
    <property type="entry name" value="GLUTATHIONE S-TRANSFERASE KAPPA"/>
    <property type="match status" value="1"/>
</dbReference>
<gene>
    <name evidence="4" type="ORF">N7509_003763</name>
</gene>
<evidence type="ECO:0000256" key="2">
    <source>
        <dbReference type="PIRSR" id="PIRSR006386-1"/>
    </source>
</evidence>